<protein>
    <submittedName>
        <fullName evidence="1">Uncharacterized protein</fullName>
    </submittedName>
</protein>
<accession>A0ABQ4VH69</accession>
<reference evidence="1 2" key="1">
    <citation type="submission" date="2021-08" db="EMBL/GenBank/DDBJ databases">
        <title>Draft genome sequence of Mycolicibacterium sp. NGTWS1702 strain.</title>
        <authorList>
            <person name="Matsumoto M."/>
            <person name="Tang B.C.C."/>
            <person name="Machida Y."/>
            <person name="Matoyama H."/>
            <person name="Kishihara T."/>
            <person name="Sato S."/>
            <person name="Kondo I."/>
            <person name="Sano M."/>
            <person name="Kato G."/>
        </authorList>
    </citation>
    <scope>NUCLEOTIDE SEQUENCE [LARGE SCALE GENOMIC DNA]</scope>
    <source>
        <strain evidence="1 2">NGTWSNA01</strain>
    </source>
</reference>
<dbReference type="Proteomes" id="UP001060504">
    <property type="component" value="Unassembled WGS sequence"/>
</dbReference>
<evidence type="ECO:0000313" key="2">
    <source>
        <dbReference type="Proteomes" id="UP001060504"/>
    </source>
</evidence>
<comment type="caution">
    <text evidence="1">The sequence shown here is derived from an EMBL/GenBank/DDBJ whole genome shotgun (WGS) entry which is preliminary data.</text>
</comment>
<keyword evidence="2" id="KW-1185">Reference proteome</keyword>
<gene>
    <name evidence="1" type="ORF">NGTWS1702_20810</name>
</gene>
<proteinExistence type="predicted"/>
<evidence type="ECO:0000313" key="1">
    <source>
        <dbReference type="EMBL" id="GJF16239.1"/>
    </source>
</evidence>
<name>A0ABQ4VH69_9MYCO</name>
<dbReference type="EMBL" id="BPRH01002185">
    <property type="protein sequence ID" value="GJF16239.1"/>
    <property type="molecule type" value="Genomic_DNA"/>
</dbReference>
<sequence length="101" mass="10013">MAAPAARALPVRTACPLTLLVSPAKMASLQERAVTVATVERAERSPVTAATAAPAEPAAPAVTVVTVSPAAMAVSADSVRPVVPGGMQAPAVMAVWAEMPG</sequence>
<organism evidence="1 2">
    <name type="scientific">Mycolicibacterium cyprinidarum</name>
    <dbReference type="NCBI Taxonomy" id="2860311"/>
    <lineage>
        <taxon>Bacteria</taxon>
        <taxon>Bacillati</taxon>
        <taxon>Actinomycetota</taxon>
        <taxon>Actinomycetes</taxon>
        <taxon>Mycobacteriales</taxon>
        <taxon>Mycobacteriaceae</taxon>
        <taxon>Mycolicibacterium</taxon>
    </lineage>
</organism>